<dbReference type="Pfam" id="PF10231">
    <property type="entry name" value="COA8"/>
    <property type="match status" value="2"/>
</dbReference>
<evidence type="ECO:0000256" key="3">
    <source>
        <dbReference type="ARBA" id="ARBA00022792"/>
    </source>
</evidence>
<keyword evidence="3" id="KW-0999">Mitochondrion inner membrane</keyword>
<reference evidence="8" key="1">
    <citation type="submission" date="2020-11" db="EMBL/GenBank/DDBJ databases">
        <authorList>
            <person name="Tran Van P."/>
        </authorList>
    </citation>
    <scope>NUCLEOTIDE SEQUENCE</scope>
</reference>
<evidence type="ECO:0000256" key="2">
    <source>
        <dbReference type="ARBA" id="ARBA00005453"/>
    </source>
</evidence>
<sequence>MLSKLNKSFRCISLRGLSNVPPPITENHDMIGPPNPVSNLRPMILRVAPDESPLEEEYRLAREETAKWNEIFWSKHNTSFFKDEQPVTPGPHLASCYTEERDSTHPSTDKDGQPVTPGPHLASCYTEERDSTHPNIDKDVLCAFIIKWNTNTCFGGCMERKAFVEARLPADMSPSGTTTVSADEMSVFYKAFLDKNWKIHLDYNIEWYRKNIGLVFLAFRVNMFRAKQRLFS</sequence>
<evidence type="ECO:0000313" key="8">
    <source>
        <dbReference type="EMBL" id="CAD7414146.1"/>
    </source>
</evidence>
<keyword evidence="5" id="KW-0496">Mitochondrion</keyword>
<evidence type="ECO:0000256" key="4">
    <source>
        <dbReference type="ARBA" id="ARBA00022946"/>
    </source>
</evidence>
<keyword evidence="4" id="KW-0809">Transit peptide</keyword>
<dbReference type="AlphaFoldDB" id="A0A7R9DG67"/>
<evidence type="ECO:0000256" key="5">
    <source>
        <dbReference type="ARBA" id="ARBA00023128"/>
    </source>
</evidence>
<dbReference type="InterPro" id="IPR018796">
    <property type="entry name" value="COA8"/>
</dbReference>
<evidence type="ECO:0000256" key="1">
    <source>
        <dbReference type="ARBA" id="ARBA00004443"/>
    </source>
</evidence>
<organism evidence="8">
    <name type="scientific">Timema poppense</name>
    <name type="common">Walking stick</name>
    <dbReference type="NCBI Taxonomy" id="170557"/>
    <lineage>
        <taxon>Eukaryota</taxon>
        <taxon>Metazoa</taxon>
        <taxon>Ecdysozoa</taxon>
        <taxon>Arthropoda</taxon>
        <taxon>Hexapoda</taxon>
        <taxon>Insecta</taxon>
        <taxon>Pterygota</taxon>
        <taxon>Neoptera</taxon>
        <taxon>Polyneoptera</taxon>
        <taxon>Phasmatodea</taxon>
        <taxon>Timematodea</taxon>
        <taxon>Timematoidea</taxon>
        <taxon>Timematidae</taxon>
        <taxon>Timema</taxon>
    </lineage>
</organism>
<accession>A0A7R9DG67</accession>
<feature type="compositionally biased region" description="Basic and acidic residues" evidence="7">
    <location>
        <begin position="98"/>
        <end position="112"/>
    </location>
</feature>
<keyword evidence="6" id="KW-0472">Membrane</keyword>
<feature type="region of interest" description="Disordered" evidence="7">
    <location>
        <begin position="83"/>
        <end position="119"/>
    </location>
</feature>
<evidence type="ECO:0000256" key="6">
    <source>
        <dbReference type="ARBA" id="ARBA00023136"/>
    </source>
</evidence>
<dbReference type="EMBL" id="OD007590">
    <property type="protein sequence ID" value="CAD7414146.1"/>
    <property type="molecule type" value="Genomic_DNA"/>
</dbReference>
<proteinExistence type="inferred from homology"/>
<comment type="similarity">
    <text evidence="2">Belongs to the COA8 family.</text>
</comment>
<dbReference type="PANTHER" id="PTHR31107">
    <property type="entry name" value="APOPTOGENIC PROTEIN 1, MITOCHONDRIAL"/>
    <property type="match status" value="1"/>
</dbReference>
<evidence type="ECO:0008006" key="9">
    <source>
        <dbReference type="Google" id="ProtNLM"/>
    </source>
</evidence>
<comment type="subcellular location">
    <subcellularLocation>
        <location evidence="1">Mitochondrion inner membrane</location>
        <topology evidence="1">Peripheral membrane protein</topology>
        <orientation evidence="1">Matrix side</orientation>
    </subcellularLocation>
</comment>
<evidence type="ECO:0000256" key="7">
    <source>
        <dbReference type="SAM" id="MobiDB-lite"/>
    </source>
</evidence>
<dbReference type="GO" id="GO:0097193">
    <property type="term" value="P:intrinsic apoptotic signaling pathway"/>
    <property type="evidence" value="ECO:0007669"/>
    <property type="project" value="InterPro"/>
</dbReference>
<protein>
    <recommendedName>
        <fullName evidence="9">Apoptogenic protein 1, mitochondrial</fullName>
    </recommendedName>
</protein>
<name>A0A7R9DG67_TIMPO</name>
<dbReference type="PANTHER" id="PTHR31107:SF2">
    <property type="entry name" value="CYTOCHROME C OXIDASE ASSEMBLY FACTOR 8"/>
    <property type="match status" value="1"/>
</dbReference>
<dbReference type="GO" id="GO:0005743">
    <property type="term" value="C:mitochondrial inner membrane"/>
    <property type="evidence" value="ECO:0007669"/>
    <property type="project" value="UniProtKB-SubCell"/>
</dbReference>
<gene>
    <name evidence="8" type="ORF">TPSB3V08_LOCUS9482</name>
</gene>